<proteinExistence type="predicted"/>
<dbReference type="FunFam" id="3.20.20.100:FF:000004">
    <property type="entry name" value="Oxidoreductase, aldo/keto reductase"/>
    <property type="match status" value="1"/>
</dbReference>
<dbReference type="InterPro" id="IPR036812">
    <property type="entry name" value="NAD(P)_OxRdtase_dom_sf"/>
</dbReference>
<name>A0A1I2KSV4_9ACTN</name>
<evidence type="ECO:0000313" key="3">
    <source>
        <dbReference type="EMBL" id="SFF68171.1"/>
    </source>
</evidence>
<dbReference type="AlphaFoldDB" id="A0A1I2KSV4"/>
<dbReference type="OrthoDB" id="9768793at2"/>
<organism evidence="3 4">
    <name type="scientific">Actinacidiphila alni</name>
    <dbReference type="NCBI Taxonomy" id="380248"/>
    <lineage>
        <taxon>Bacteria</taxon>
        <taxon>Bacillati</taxon>
        <taxon>Actinomycetota</taxon>
        <taxon>Actinomycetes</taxon>
        <taxon>Kitasatosporales</taxon>
        <taxon>Streptomycetaceae</taxon>
        <taxon>Actinacidiphila</taxon>
    </lineage>
</organism>
<gene>
    <name evidence="3" type="ORF">SAMN05216251_12432</name>
</gene>
<keyword evidence="1" id="KW-0560">Oxidoreductase</keyword>
<dbReference type="PANTHER" id="PTHR43364:SF4">
    <property type="entry name" value="NAD(P)-LINKED OXIDOREDUCTASE SUPERFAMILY PROTEIN"/>
    <property type="match status" value="1"/>
</dbReference>
<dbReference type="EMBL" id="FONG01000024">
    <property type="protein sequence ID" value="SFF68171.1"/>
    <property type="molecule type" value="Genomic_DNA"/>
</dbReference>
<reference evidence="3 4" key="1">
    <citation type="submission" date="2016-10" db="EMBL/GenBank/DDBJ databases">
        <authorList>
            <person name="de Groot N.N."/>
        </authorList>
    </citation>
    <scope>NUCLEOTIDE SEQUENCE [LARGE SCALE GENOMIC DNA]</scope>
    <source>
        <strain evidence="3 4">CGMCC 4.3510</strain>
    </source>
</reference>
<evidence type="ECO:0000259" key="2">
    <source>
        <dbReference type="Pfam" id="PF00248"/>
    </source>
</evidence>
<feature type="domain" description="NADP-dependent oxidoreductase" evidence="2">
    <location>
        <begin position="18"/>
        <end position="317"/>
    </location>
</feature>
<dbReference type="CDD" id="cd19080">
    <property type="entry name" value="AKR_AKR9A_9B"/>
    <property type="match status" value="1"/>
</dbReference>
<dbReference type="GO" id="GO:0005829">
    <property type="term" value="C:cytosol"/>
    <property type="evidence" value="ECO:0007669"/>
    <property type="project" value="TreeGrafter"/>
</dbReference>
<sequence length="354" mass="37729">MRLDSYRTLGRSGLRVSPLALGTMAFGDPAWGSDEATSAALISAYVEGGGNLIDTANGYTEGASERIVGAYLKDRPGLRDRLVISTKFARGMFPGDPNGGGAGRKAVLQQVDASLTRLGTDHIDLYWQHCWDRHTPLEETLAALNDLVTAGKIRYIGLSNTPAWAVARMATVAEFRSWSPIVALQVEYSLVRRTVEGELFGAARELGLGTLAYSPLASGVLSGKYSRELRRPEGSGRGALAEAQLGERTFAILDVLHRAAGALGCDVAAAALAWVRQQPATTATILGVRSPGQLAANLASLDVTLPAEVLRELDEVSAPDLNYPYPWLATIATPLQQGGTEINGVGAPVYRRER</sequence>
<dbReference type="GO" id="GO:0016491">
    <property type="term" value="F:oxidoreductase activity"/>
    <property type="evidence" value="ECO:0007669"/>
    <property type="project" value="UniProtKB-KW"/>
</dbReference>
<dbReference type="Proteomes" id="UP000199323">
    <property type="component" value="Unassembled WGS sequence"/>
</dbReference>
<keyword evidence="4" id="KW-1185">Reference proteome</keyword>
<evidence type="ECO:0000256" key="1">
    <source>
        <dbReference type="ARBA" id="ARBA00023002"/>
    </source>
</evidence>
<dbReference type="Gene3D" id="3.20.20.100">
    <property type="entry name" value="NADP-dependent oxidoreductase domain"/>
    <property type="match status" value="1"/>
</dbReference>
<dbReference type="RefSeq" id="WP_093716879.1">
    <property type="nucleotide sequence ID" value="NZ_FONG01000024.1"/>
</dbReference>
<dbReference type="STRING" id="380248.SAMN05216251_12432"/>
<dbReference type="InterPro" id="IPR050523">
    <property type="entry name" value="AKR_Detox_Biosynth"/>
</dbReference>
<accession>A0A1I2KSV4</accession>
<dbReference type="PANTHER" id="PTHR43364">
    <property type="entry name" value="NADH-SPECIFIC METHYLGLYOXAL REDUCTASE-RELATED"/>
    <property type="match status" value="1"/>
</dbReference>
<dbReference type="SUPFAM" id="SSF51430">
    <property type="entry name" value="NAD(P)-linked oxidoreductase"/>
    <property type="match status" value="1"/>
</dbReference>
<protein>
    <submittedName>
        <fullName evidence="3">Predicted oxidoreductase</fullName>
    </submittedName>
</protein>
<dbReference type="InterPro" id="IPR023210">
    <property type="entry name" value="NADP_OxRdtase_dom"/>
</dbReference>
<evidence type="ECO:0000313" key="4">
    <source>
        <dbReference type="Proteomes" id="UP000199323"/>
    </source>
</evidence>
<dbReference type="Pfam" id="PF00248">
    <property type="entry name" value="Aldo_ket_red"/>
    <property type="match status" value="1"/>
</dbReference>